<proteinExistence type="inferred from homology"/>
<keyword evidence="2 7" id="KW-0813">Transport</keyword>
<dbReference type="InterPro" id="IPR050366">
    <property type="entry name" value="BP-dependent_transpt_permease"/>
</dbReference>
<sequence length="258" mass="28432">MTAMFFWGGLFAIILVSTVFAPLFSTHNPNEIDLTAVYASPGKEHWLGTDNLGRDVYSRILYGGRVTLAVAALAGSLSLLFGIIYGGISGYFGKWIDSVMMRFLEAMNAIPSLIIILAFQAVLHGGIISMALLIGLTNWLVTARIIRSQFLNLKSKEFVTMAKMFGTPIWKIITVHLLRNSIPAIFVVTLFNFAGAIFIEVSLSFLGIGVPPSVPSWGNMLYHAQNDILIGAWWIALFPGIMIFISILSINFLGEYFK</sequence>
<keyword evidence="3" id="KW-1003">Cell membrane</keyword>
<dbReference type="PANTHER" id="PTHR43386">
    <property type="entry name" value="OLIGOPEPTIDE TRANSPORT SYSTEM PERMEASE PROTEIN APPC"/>
    <property type="match status" value="1"/>
</dbReference>
<organism evidence="9 10">
    <name type="scientific">Lederbergia citrea</name>
    <dbReference type="NCBI Taxonomy" id="2833581"/>
    <lineage>
        <taxon>Bacteria</taxon>
        <taxon>Bacillati</taxon>
        <taxon>Bacillota</taxon>
        <taxon>Bacilli</taxon>
        <taxon>Bacillales</taxon>
        <taxon>Bacillaceae</taxon>
        <taxon>Lederbergia</taxon>
    </lineage>
</organism>
<dbReference type="GO" id="GO:0055085">
    <property type="term" value="P:transmembrane transport"/>
    <property type="evidence" value="ECO:0007669"/>
    <property type="project" value="InterPro"/>
</dbReference>
<comment type="caution">
    <text evidence="9">The sequence shown here is derived from an EMBL/GenBank/DDBJ whole genome shotgun (WGS) entry which is preliminary data.</text>
</comment>
<dbReference type="Gene3D" id="1.10.3720.10">
    <property type="entry name" value="MetI-like"/>
    <property type="match status" value="1"/>
</dbReference>
<evidence type="ECO:0000256" key="2">
    <source>
        <dbReference type="ARBA" id="ARBA00022448"/>
    </source>
</evidence>
<feature type="domain" description="ABC transmembrane type-1" evidence="8">
    <location>
        <begin position="64"/>
        <end position="254"/>
    </location>
</feature>
<evidence type="ECO:0000313" key="9">
    <source>
        <dbReference type="EMBL" id="MBS4222018.1"/>
    </source>
</evidence>
<evidence type="ECO:0000256" key="6">
    <source>
        <dbReference type="ARBA" id="ARBA00023136"/>
    </source>
</evidence>
<dbReference type="InterPro" id="IPR000515">
    <property type="entry name" value="MetI-like"/>
</dbReference>
<comment type="similarity">
    <text evidence="7">Belongs to the binding-protein-dependent transport system permease family.</text>
</comment>
<dbReference type="PROSITE" id="PS50928">
    <property type="entry name" value="ABC_TM1"/>
    <property type="match status" value="1"/>
</dbReference>
<evidence type="ECO:0000256" key="1">
    <source>
        <dbReference type="ARBA" id="ARBA00004651"/>
    </source>
</evidence>
<feature type="transmembrane region" description="Helical" evidence="7">
    <location>
        <begin position="68"/>
        <end position="93"/>
    </location>
</feature>
<evidence type="ECO:0000313" key="10">
    <source>
        <dbReference type="Proteomes" id="UP000676456"/>
    </source>
</evidence>
<gene>
    <name evidence="9" type="ORF">KHA91_04525</name>
</gene>
<keyword evidence="5 7" id="KW-1133">Transmembrane helix</keyword>
<feature type="transmembrane region" description="Helical" evidence="7">
    <location>
        <begin position="113"/>
        <end position="141"/>
    </location>
</feature>
<name>A0A942UNL7_9BACI</name>
<accession>A0A942UNL7</accession>
<keyword evidence="6 7" id="KW-0472">Membrane</keyword>
<feature type="transmembrane region" description="Helical" evidence="7">
    <location>
        <begin position="6"/>
        <end position="24"/>
    </location>
</feature>
<reference evidence="9 10" key="1">
    <citation type="submission" date="2021-05" db="EMBL/GenBank/DDBJ databases">
        <title>Novel Bacillus species.</title>
        <authorList>
            <person name="Liu G."/>
        </authorList>
    </citation>
    <scope>NUCLEOTIDE SEQUENCE [LARGE SCALE GENOMIC DNA]</scope>
    <source>
        <strain evidence="9 10">FJAT-49682</strain>
    </source>
</reference>
<feature type="transmembrane region" description="Helical" evidence="7">
    <location>
        <begin position="184"/>
        <end position="208"/>
    </location>
</feature>
<evidence type="ECO:0000256" key="5">
    <source>
        <dbReference type="ARBA" id="ARBA00022989"/>
    </source>
</evidence>
<dbReference type="PANTHER" id="PTHR43386:SF1">
    <property type="entry name" value="D,D-DIPEPTIDE TRANSPORT SYSTEM PERMEASE PROTEIN DDPC-RELATED"/>
    <property type="match status" value="1"/>
</dbReference>
<dbReference type="AlphaFoldDB" id="A0A942UNL7"/>
<comment type="subcellular location">
    <subcellularLocation>
        <location evidence="1 7">Cell membrane</location>
        <topology evidence="1 7">Multi-pass membrane protein</topology>
    </subcellularLocation>
</comment>
<evidence type="ECO:0000256" key="7">
    <source>
        <dbReference type="RuleBase" id="RU363032"/>
    </source>
</evidence>
<protein>
    <submittedName>
        <fullName evidence="9">ABC transporter permease</fullName>
    </submittedName>
</protein>
<dbReference type="Pfam" id="PF00528">
    <property type="entry name" value="BPD_transp_1"/>
    <property type="match status" value="1"/>
</dbReference>
<feature type="transmembrane region" description="Helical" evidence="7">
    <location>
        <begin position="228"/>
        <end position="253"/>
    </location>
</feature>
<evidence type="ECO:0000256" key="4">
    <source>
        <dbReference type="ARBA" id="ARBA00022692"/>
    </source>
</evidence>
<dbReference type="SUPFAM" id="SSF161098">
    <property type="entry name" value="MetI-like"/>
    <property type="match status" value="1"/>
</dbReference>
<evidence type="ECO:0000259" key="8">
    <source>
        <dbReference type="PROSITE" id="PS50928"/>
    </source>
</evidence>
<dbReference type="CDD" id="cd06261">
    <property type="entry name" value="TM_PBP2"/>
    <property type="match status" value="1"/>
</dbReference>
<dbReference type="EMBL" id="JAGYPN010000001">
    <property type="protein sequence ID" value="MBS4222018.1"/>
    <property type="molecule type" value="Genomic_DNA"/>
</dbReference>
<dbReference type="Proteomes" id="UP000676456">
    <property type="component" value="Unassembled WGS sequence"/>
</dbReference>
<dbReference type="GO" id="GO:0005886">
    <property type="term" value="C:plasma membrane"/>
    <property type="evidence" value="ECO:0007669"/>
    <property type="project" value="UniProtKB-SubCell"/>
</dbReference>
<keyword evidence="4 7" id="KW-0812">Transmembrane</keyword>
<evidence type="ECO:0000256" key="3">
    <source>
        <dbReference type="ARBA" id="ARBA00022475"/>
    </source>
</evidence>
<dbReference type="InterPro" id="IPR035906">
    <property type="entry name" value="MetI-like_sf"/>
</dbReference>
<keyword evidence="10" id="KW-1185">Reference proteome</keyword>